<feature type="domain" description="Putative Flp pilus-assembly TadG-like N-terminal" evidence="3">
    <location>
        <begin position="19"/>
        <end position="64"/>
    </location>
</feature>
<protein>
    <submittedName>
        <fullName evidence="4">TadE/TadG family type IV pilus assembly protein</fullName>
    </submittedName>
</protein>
<keyword evidence="5" id="KW-1185">Reference proteome</keyword>
<gene>
    <name evidence="4" type="ORF">ACJ8NA_02365</name>
</gene>
<keyword evidence="2" id="KW-0812">Transmembrane</keyword>
<dbReference type="RefSeq" id="WP_407799349.1">
    <property type="nucleotide sequence ID" value="NZ_JBJNUX010000001.1"/>
</dbReference>
<dbReference type="Proteomes" id="UP001628646">
    <property type="component" value="Unassembled WGS sequence"/>
</dbReference>
<organism evidence="4 5">
    <name type="scientific">Pseudomonas azerbaijanorientalis</name>
    <dbReference type="NCBI Taxonomy" id="2842350"/>
    <lineage>
        <taxon>Bacteria</taxon>
        <taxon>Pseudomonadati</taxon>
        <taxon>Pseudomonadota</taxon>
        <taxon>Gammaproteobacteria</taxon>
        <taxon>Pseudomonadales</taxon>
        <taxon>Pseudomonadaceae</taxon>
        <taxon>Pseudomonas</taxon>
    </lineage>
</organism>
<keyword evidence="2" id="KW-0472">Membrane</keyword>
<evidence type="ECO:0000259" key="3">
    <source>
        <dbReference type="Pfam" id="PF13400"/>
    </source>
</evidence>
<sequence>MMNLRIQRPFTSTPRRQEGSVSVLMVIALAAMAMMAALALDGGHMLLNKTRLQNAVDAAALSGAKTLSQVAGGINSASTTKTAALNTLLQNANATGNNELATAVGGNAGAFAVVELASSVYGPFSYPGPTDAKYVRVSVASYGLTGFFWNFAQALGALGNKAVAAIATAGPSPTSPCDLAPLMVCGNPTQYNPAAGMFWGFQFGDLNVLKTAAGNQSPIGPGNFQLLDFGTGGNSVREEMAGGGKVCRNVGDSVATEPGNKVGPASQGLNTRFGIYNGPVSASDYPPDLVTTSSNPAITDDGTGPKYQGQPVTSNNGTLTAGGNPILDYNDWRASVAACVAGGSGCQSNGVFERRMLKIVVGNCAGKNNGSTSIPVLGFGCYFVVQPMDGGGGEAEIFGQFVKECEGDNVAGPSPSTDSGPQIIQLYKTYLNGSGTPSTDS</sequence>
<evidence type="ECO:0000313" key="5">
    <source>
        <dbReference type="Proteomes" id="UP001628646"/>
    </source>
</evidence>
<comment type="caution">
    <text evidence="4">The sequence shown here is derived from an EMBL/GenBank/DDBJ whole genome shotgun (WGS) entry which is preliminary data.</text>
</comment>
<name>A0ABW8W072_9PSED</name>
<evidence type="ECO:0000256" key="1">
    <source>
        <dbReference type="SAM" id="MobiDB-lite"/>
    </source>
</evidence>
<dbReference type="InterPro" id="IPR028087">
    <property type="entry name" value="Tad_N"/>
</dbReference>
<evidence type="ECO:0000256" key="2">
    <source>
        <dbReference type="SAM" id="Phobius"/>
    </source>
</evidence>
<keyword evidence="2" id="KW-1133">Transmembrane helix</keyword>
<proteinExistence type="predicted"/>
<dbReference type="Pfam" id="PF13400">
    <property type="entry name" value="Tad"/>
    <property type="match status" value="1"/>
</dbReference>
<feature type="compositionally biased region" description="Polar residues" evidence="1">
    <location>
        <begin position="310"/>
        <end position="319"/>
    </location>
</feature>
<feature type="transmembrane region" description="Helical" evidence="2">
    <location>
        <begin position="21"/>
        <end position="40"/>
    </location>
</feature>
<reference evidence="4 5" key="1">
    <citation type="submission" date="2024-12" db="EMBL/GenBank/DDBJ databases">
        <title>Pseudomonas species isolated from Lotus nodules promote plant growth.</title>
        <authorList>
            <person name="Yu Y.-H."/>
            <person name="Kurtenbach J."/>
            <person name="Crosbie D."/>
            <person name="Brachmann A."/>
            <person name="Marin M."/>
        </authorList>
    </citation>
    <scope>NUCLEOTIDE SEQUENCE [LARGE SCALE GENOMIC DNA]</scope>
    <source>
        <strain evidence="4 5">PLb11B</strain>
    </source>
</reference>
<feature type="region of interest" description="Disordered" evidence="1">
    <location>
        <begin position="299"/>
        <end position="319"/>
    </location>
</feature>
<evidence type="ECO:0000313" key="4">
    <source>
        <dbReference type="EMBL" id="MFL8997516.1"/>
    </source>
</evidence>
<dbReference type="EMBL" id="JBJNUY010000001">
    <property type="protein sequence ID" value="MFL8997516.1"/>
    <property type="molecule type" value="Genomic_DNA"/>
</dbReference>
<accession>A0ABW8W072</accession>